<name>A0A0V1PSR8_9ASCO</name>
<evidence type="ECO:0000256" key="1">
    <source>
        <dbReference type="SAM" id="Phobius"/>
    </source>
</evidence>
<feature type="transmembrane region" description="Helical" evidence="1">
    <location>
        <begin position="436"/>
        <end position="454"/>
    </location>
</feature>
<sequence>MIPVLLFRYEDILNFTRLPSYDEFDKGYASNYSSNSLNWDNYFLKNSVNFEENKFILDLYEGYNEIDELRLYNGFLVASKESINYEAVLPVFDSGMYCVYIAPPIDKDIQIMSAPVSIRYSRLYSTNMLYAHYCETKYIIGVGLLLLAYLVHNTLRFTKGRQLSVENMPIISKAVIFYLLVPLLSFISLEWLIIFIEIHCNLNSRKIRFFEYFRLTNEWAQLHWKILLRFYVLLFTMGYGVIYYRSGASRTFNKMPKRPTNIALSLFISNIILSNVDTAYNKYDTYLMAYDCLALYEDTIRSVSTICSFGSFIFPFIWYLLSFIYYFKTRNIIRKLPPTSTTTVGVDANTRIMKAFKQSSLVIFISPSFSGLLWFSSVALKAVKAFYTAINAFRSDLNIHEKYSSREALIHLVKISNHMMLFTEDSVRSMFENWPGAIKIYLTIGLLYVIWIRIDNALLVEDEKQDLKQ</sequence>
<evidence type="ECO:0000313" key="3">
    <source>
        <dbReference type="Proteomes" id="UP000054251"/>
    </source>
</evidence>
<feature type="transmembrane region" description="Helical" evidence="1">
    <location>
        <begin position="262"/>
        <end position="280"/>
    </location>
</feature>
<proteinExistence type="predicted"/>
<feature type="transmembrane region" description="Helical" evidence="1">
    <location>
        <begin position="300"/>
        <end position="327"/>
    </location>
</feature>
<gene>
    <name evidence="2" type="ORF">AC631_05058</name>
</gene>
<dbReference type="OrthoDB" id="4022842at2759"/>
<keyword evidence="3" id="KW-1185">Reference proteome</keyword>
<organism evidence="2 3">
    <name type="scientific">Debaryomyces fabryi</name>
    <dbReference type="NCBI Taxonomy" id="58627"/>
    <lineage>
        <taxon>Eukaryota</taxon>
        <taxon>Fungi</taxon>
        <taxon>Dikarya</taxon>
        <taxon>Ascomycota</taxon>
        <taxon>Saccharomycotina</taxon>
        <taxon>Pichiomycetes</taxon>
        <taxon>Debaryomycetaceae</taxon>
        <taxon>Debaryomyces</taxon>
    </lineage>
</organism>
<dbReference type="EMBL" id="LMYN01000166">
    <property type="protein sequence ID" value="KRZ99177.1"/>
    <property type="molecule type" value="Genomic_DNA"/>
</dbReference>
<comment type="caution">
    <text evidence="2">The sequence shown here is derived from an EMBL/GenBank/DDBJ whole genome shotgun (WGS) entry which is preliminary data.</text>
</comment>
<dbReference type="Proteomes" id="UP000054251">
    <property type="component" value="Unassembled WGS sequence"/>
</dbReference>
<reference evidence="2 3" key="1">
    <citation type="submission" date="2015-11" db="EMBL/GenBank/DDBJ databases">
        <title>The genome of Debaryomyces fabryi.</title>
        <authorList>
            <person name="Tafer H."/>
            <person name="Lopandic K."/>
        </authorList>
    </citation>
    <scope>NUCLEOTIDE SEQUENCE [LARGE SCALE GENOMIC DNA]</scope>
    <source>
        <strain evidence="2 3">CBS 789</strain>
    </source>
</reference>
<keyword evidence="1" id="KW-0472">Membrane</keyword>
<feature type="transmembrane region" description="Helical" evidence="1">
    <location>
        <begin position="175"/>
        <end position="196"/>
    </location>
</feature>
<feature type="transmembrane region" description="Helical" evidence="1">
    <location>
        <begin position="222"/>
        <end position="242"/>
    </location>
</feature>
<feature type="transmembrane region" description="Helical" evidence="1">
    <location>
        <begin position="361"/>
        <end position="380"/>
    </location>
</feature>
<evidence type="ECO:0000313" key="2">
    <source>
        <dbReference type="EMBL" id="KRZ99177.1"/>
    </source>
</evidence>
<dbReference type="GeneID" id="26842067"/>
<dbReference type="RefSeq" id="XP_015465280.1">
    <property type="nucleotide sequence ID" value="XM_015613887.1"/>
</dbReference>
<feature type="transmembrane region" description="Helical" evidence="1">
    <location>
        <begin position="138"/>
        <end position="155"/>
    </location>
</feature>
<keyword evidence="1" id="KW-1133">Transmembrane helix</keyword>
<accession>A0A0V1PSR8</accession>
<protein>
    <submittedName>
        <fullName evidence="2">Uncharacterized protein</fullName>
    </submittedName>
</protein>
<dbReference type="AlphaFoldDB" id="A0A0V1PSR8"/>
<keyword evidence="1" id="KW-0812">Transmembrane</keyword>